<feature type="transmembrane region" description="Helical" evidence="2">
    <location>
        <begin position="233"/>
        <end position="251"/>
    </location>
</feature>
<dbReference type="CDD" id="cd04187">
    <property type="entry name" value="DPM1_like_bac"/>
    <property type="match status" value="1"/>
</dbReference>
<dbReference type="InterPro" id="IPR001173">
    <property type="entry name" value="Glyco_trans_2-like"/>
</dbReference>
<dbReference type="RefSeq" id="WP_378526927.1">
    <property type="nucleotide sequence ID" value="NZ_JBHSNS010000001.1"/>
</dbReference>
<comment type="similarity">
    <text evidence="1">Belongs to the glycosyltransferase 2 family.</text>
</comment>
<evidence type="ECO:0000256" key="1">
    <source>
        <dbReference type="ARBA" id="ARBA00006739"/>
    </source>
</evidence>
<dbReference type="EC" id="2.4.-.-" evidence="4"/>
<keyword evidence="4" id="KW-0808">Transferase</keyword>
<proteinExistence type="inferred from homology"/>
<keyword evidence="5" id="KW-1185">Reference proteome</keyword>
<dbReference type="Pfam" id="PF00535">
    <property type="entry name" value="Glycos_transf_2"/>
    <property type="match status" value="1"/>
</dbReference>
<gene>
    <name evidence="4" type="ORF">ACFPQB_03280</name>
</gene>
<dbReference type="InterPro" id="IPR050256">
    <property type="entry name" value="Glycosyltransferase_2"/>
</dbReference>
<accession>A0ABW0ZE36</accession>
<protein>
    <submittedName>
        <fullName evidence="4">Glycosyltransferase family 2 protein</fullName>
        <ecNumber evidence="4">2.4.-.-</ecNumber>
    </submittedName>
</protein>
<feature type="domain" description="Glycosyltransferase 2-like" evidence="3">
    <location>
        <begin position="10"/>
        <end position="172"/>
    </location>
</feature>
<sequence>MADTRKPMLSIVVPCFNEETVIGSLVARLQELLPGMVEEFEVLLVDDGSSDRTLEVLREIHADDARFRYLALSRNFGKESAMLAGLSQARGDAIAIMDADLQHPPELLAEMLPLLDEGKDQVVARRTRTGDAPFRTFVSRLYYKLFNRLVEVRLEDGEGDFRVLSRKAVRALLAVGEYNRFSKGLFSWIGFDTAVVAYENVARAGGETKWSMRSLVNYGIDGVLSFNSRPLRLAIYFGAFISLVAFLYALWVLTDAIVNGNEAAGYVTTICTVVGIGGVQMILLGVIGEYLGRIYLETKKRPHFLLKESSEGPLVTPVTVLLGPEHEQFLTVGPTEDRA</sequence>
<feature type="transmembrane region" description="Helical" evidence="2">
    <location>
        <begin position="263"/>
        <end position="291"/>
    </location>
</feature>
<keyword evidence="2" id="KW-0812">Transmembrane</keyword>
<evidence type="ECO:0000256" key="2">
    <source>
        <dbReference type="SAM" id="Phobius"/>
    </source>
</evidence>
<dbReference type="Proteomes" id="UP001596072">
    <property type="component" value="Unassembled WGS sequence"/>
</dbReference>
<evidence type="ECO:0000259" key="3">
    <source>
        <dbReference type="Pfam" id="PF00535"/>
    </source>
</evidence>
<keyword evidence="2" id="KW-1133">Transmembrane helix</keyword>
<name>A0ABW0ZE36_9ACTN</name>
<reference evidence="5" key="1">
    <citation type="journal article" date="2019" name="Int. J. Syst. Evol. Microbiol.">
        <title>The Global Catalogue of Microorganisms (GCM) 10K type strain sequencing project: providing services to taxonomists for standard genome sequencing and annotation.</title>
        <authorList>
            <consortium name="The Broad Institute Genomics Platform"/>
            <consortium name="The Broad Institute Genome Sequencing Center for Infectious Disease"/>
            <person name="Wu L."/>
            <person name="Ma J."/>
        </authorList>
    </citation>
    <scope>NUCLEOTIDE SEQUENCE [LARGE SCALE GENOMIC DNA]</scope>
    <source>
        <strain evidence="5">YIM 94188</strain>
    </source>
</reference>
<comment type="caution">
    <text evidence="4">The sequence shown here is derived from an EMBL/GenBank/DDBJ whole genome shotgun (WGS) entry which is preliminary data.</text>
</comment>
<dbReference type="GO" id="GO:0016757">
    <property type="term" value="F:glycosyltransferase activity"/>
    <property type="evidence" value="ECO:0007669"/>
    <property type="project" value="UniProtKB-KW"/>
</dbReference>
<keyword evidence="2" id="KW-0472">Membrane</keyword>
<dbReference type="PANTHER" id="PTHR48090:SF8">
    <property type="entry name" value="GLYCOSYLTRANSFERASE CSBB-RELATED"/>
    <property type="match status" value="1"/>
</dbReference>
<dbReference type="EMBL" id="JBHSNS010000001">
    <property type="protein sequence ID" value="MFC5727924.1"/>
    <property type="molecule type" value="Genomic_DNA"/>
</dbReference>
<dbReference type="InterPro" id="IPR029044">
    <property type="entry name" value="Nucleotide-diphossugar_trans"/>
</dbReference>
<evidence type="ECO:0000313" key="4">
    <source>
        <dbReference type="EMBL" id="MFC5727924.1"/>
    </source>
</evidence>
<organism evidence="4 5">
    <name type="scientific">Nocardioides vastitatis</name>
    <dbReference type="NCBI Taxonomy" id="2568655"/>
    <lineage>
        <taxon>Bacteria</taxon>
        <taxon>Bacillati</taxon>
        <taxon>Actinomycetota</taxon>
        <taxon>Actinomycetes</taxon>
        <taxon>Propionibacteriales</taxon>
        <taxon>Nocardioidaceae</taxon>
        <taxon>Nocardioides</taxon>
    </lineage>
</organism>
<dbReference type="Gene3D" id="3.90.550.10">
    <property type="entry name" value="Spore Coat Polysaccharide Biosynthesis Protein SpsA, Chain A"/>
    <property type="match status" value="1"/>
</dbReference>
<evidence type="ECO:0000313" key="5">
    <source>
        <dbReference type="Proteomes" id="UP001596072"/>
    </source>
</evidence>
<dbReference type="PANTHER" id="PTHR48090">
    <property type="entry name" value="UNDECAPRENYL-PHOSPHATE 4-DEOXY-4-FORMAMIDO-L-ARABINOSE TRANSFERASE-RELATED"/>
    <property type="match status" value="1"/>
</dbReference>
<dbReference type="SUPFAM" id="SSF53448">
    <property type="entry name" value="Nucleotide-diphospho-sugar transferases"/>
    <property type="match status" value="1"/>
</dbReference>
<keyword evidence="4" id="KW-0328">Glycosyltransferase</keyword>